<dbReference type="Proteomes" id="UP000299102">
    <property type="component" value="Unassembled WGS sequence"/>
</dbReference>
<organism evidence="2 3">
    <name type="scientific">Eumeta variegata</name>
    <name type="common">Bagworm moth</name>
    <name type="synonym">Eumeta japonica</name>
    <dbReference type="NCBI Taxonomy" id="151549"/>
    <lineage>
        <taxon>Eukaryota</taxon>
        <taxon>Metazoa</taxon>
        <taxon>Ecdysozoa</taxon>
        <taxon>Arthropoda</taxon>
        <taxon>Hexapoda</taxon>
        <taxon>Insecta</taxon>
        <taxon>Pterygota</taxon>
        <taxon>Neoptera</taxon>
        <taxon>Endopterygota</taxon>
        <taxon>Lepidoptera</taxon>
        <taxon>Glossata</taxon>
        <taxon>Ditrysia</taxon>
        <taxon>Tineoidea</taxon>
        <taxon>Psychidae</taxon>
        <taxon>Oiketicinae</taxon>
        <taxon>Eumeta</taxon>
    </lineage>
</organism>
<evidence type="ECO:0000256" key="1">
    <source>
        <dbReference type="SAM" id="MobiDB-lite"/>
    </source>
</evidence>
<sequence>MKAEKVQGARGGQFSGPCALSRVLSSHCPIRVTELHTCEPNGPGRRAGRGRRRARPLGALMCFCRGRRCPCRKKPTECGSETHNEDLYSSPRRPPTTHTQVSFARRSLVGSKRASDTSKPRSVQKVVRKHSLSSVVSSTSDSAQSL</sequence>
<name>A0A4C1YTS8_EUMVA</name>
<dbReference type="AlphaFoldDB" id="A0A4C1YTS8"/>
<accession>A0A4C1YTS8</accession>
<feature type="compositionally biased region" description="Basic and acidic residues" evidence="1">
    <location>
        <begin position="75"/>
        <end position="86"/>
    </location>
</feature>
<keyword evidence="3" id="KW-1185">Reference proteome</keyword>
<gene>
    <name evidence="2" type="ORF">EVAR_52016_1</name>
</gene>
<dbReference type="EMBL" id="BGZK01001419">
    <property type="protein sequence ID" value="GBP79558.1"/>
    <property type="molecule type" value="Genomic_DNA"/>
</dbReference>
<proteinExistence type="predicted"/>
<feature type="region of interest" description="Disordered" evidence="1">
    <location>
        <begin position="75"/>
        <end position="146"/>
    </location>
</feature>
<evidence type="ECO:0000313" key="3">
    <source>
        <dbReference type="Proteomes" id="UP000299102"/>
    </source>
</evidence>
<evidence type="ECO:0000313" key="2">
    <source>
        <dbReference type="EMBL" id="GBP79558.1"/>
    </source>
</evidence>
<reference evidence="2 3" key="1">
    <citation type="journal article" date="2019" name="Commun. Biol.">
        <title>The bagworm genome reveals a unique fibroin gene that provides high tensile strength.</title>
        <authorList>
            <person name="Kono N."/>
            <person name="Nakamura H."/>
            <person name="Ohtoshi R."/>
            <person name="Tomita M."/>
            <person name="Numata K."/>
            <person name="Arakawa K."/>
        </authorList>
    </citation>
    <scope>NUCLEOTIDE SEQUENCE [LARGE SCALE GENOMIC DNA]</scope>
</reference>
<comment type="caution">
    <text evidence="2">The sequence shown here is derived from an EMBL/GenBank/DDBJ whole genome shotgun (WGS) entry which is preliminary data.</text>
</comment>
<feature type="compositionally biased region" description="Low complexity" evidence="1">
    <location>
        <begin position="132"/>
        <end position="146"/>
    </location>
</feature>
<protein>
    <submittedName>
        <fullName evidence="2">Uncharacterized protein</fullName>
    </submittedName>
</protein>